<gene>
    <name evidence="1" type="ORF">N3K66_007017</name>
</gene>
<reference evidence="1" key="1">
    <citation type="submission" date="2022-10" db="EMBL/GenBank/DDBJ databases">
        <title>Complete Genome of Trichothecium roseum strain YXFP-22015, a Plant Pathogen Isolated from Citrus.</title>
        <authorList>
            <person name="Wang Y."/>
            <person name="Zhu L."/>
        </authorList>
    </citation>
    <scope>NUCLEOTIDE SEQUENCE</scope>
    <source>
        <strain evidence="1">YXFP-22015</strain>
    </source>
</reference>
<sequence length="1217" mass="137216">MPENAYLYQRTVSATANVASDYSIQNNGHIGISLFSAKNSARERADLRDQLSQKLMPSLVPAIADDTCEWILEDKHYRKWQNSTDQHLLYVLGGPGKGKTHVASFLRNHLKDTPLQASCKTRCKPLVLDFFCDSSEVRRNNALAVQLRIISQLAESHKDDIELHRIISFILSNWHVDPKNNVISNHVWSRVEDIIIKNDNASDNCSHECEVRTYLILDGLDECDYKSIQYFLQRLESFCKSSRLKGRGQFKAVVFTRPLSSEARKKTVIDLDDSSQYRNQMHNEIKRVIEWSSDSFVSALSSNLEKEAFKNDLVQKSNGTFLWVASMIELLQESPRYSRTSRPDPSQHMLDGLMPGSLSSVYDRMLLEILEEKYGKVHNFHPARCAQVIRIVKVAARPLTVDQLKEAMGVSEDVLVPILDSCQHIIYQIPDEGLQLVHASLGDYLAKRTWLTMPASVGLHMWPIFATLVDLFETVSFHLYYLEFIISLLIFLLISYFSLVVPQHSKQVSGLLFITAALLLQAFTPHMLRQTQSPILRKHAELARFLLNQCVFGVFAFSESEAHGELFSMSLNHLMDKKNGLQDKDDMIFRKQSRRSKVKSEVGFQGRQTFTDYACLYWSDHASCLYNTTSKMIQKSYEDVLLKFFEEYFLHWVVRLSYHKDTYSSVRSIRKINNLSEIALRSRRNSVQILDLDELQFRITVDCEYNHGVDSLALSRDGQSMATVSPRVRIWNLKSQSIMHIFDFINEEDFDYQVAFSPNGRFIASGTCNGNLRLWEVCSGNHVWTRKAHRDKITSLEFSPQGSLVATASSDYTVQLWDAKVGNPVRRFTNHTSTLSHVSFSPDGRILASASTDGTVYLWESPSETEHYHGEEDSEAKSVRSLVSSEDGKLIAAVHADGRMELWKMSTGSPVLQSHPYEHVRKVEISPDGSRLAITQSTDNAIYLWNIAKGGKKHKLSGHRVPVESLVFSKDSRALLSATYKDVRLWNTRTGKQRRSVYTHDDTRFTPLVDFAPNGSVFAFTTAKGKISLLNKEPEPKQSLVGHTAAVTAMKFSPCGSKLASASNDYTLRIWDVESGDVYRKIELRAAPVSSLCFSQNDQTVLYSAQGYGVMTWDVTKSSGNGANSKMDKPGYSRLSPLSCGGCVATDFGKVNMHPDHVDHSMFVAKSDIFSGGKRVLDIPLNLAVTCAVYANGFLAIGLCPGGVMFVPFATQCDLNG</sequence>
<protein>
    <submittedName>
        <fullName evidence="1">Uncharacterized protein</fullName>
    </submittedName>
</protein>
<accession>A0ACC0UWZ4</accession>
<organism evidence="1 2">
    <name type="scientific">Trichothecium roseum</name>
    <dbReference type="NCBI Taxonomy" id="47278"/>
    <lineage>
        <taxon>Eukaryota</taxon>
        <taxon>Fungi</taxon>
        <taxon>Dikarya</taxon>
        <taxon>Ascomycota</taxon>
        <taxon>Pezizomycotina</taxon>
        <taxon>Sordariomycetes</taxon>
        <taxon>Hypocreomycetidae</taxon>
        <taxon>Hypocreales</taxon>
        <taxon>Hypocreales incertae sedis</taxon>
        <taxon>Trichothecium</taxon>
    </lineage>
</organism>
<comment type="caution">
    <text evidence="1">The sequence shown here is derived from an EMBL/GenBank/DDBJ whole genome shotgun (WGS) entry which is preliminary data.</text>
</comment>
<evidence type="ECO:0000313" key="1">
    <source>
        <dbReference type="EMBL" id="KAI9898657.1"/>
    </source>
</evidence>
<dbReference type="Proteomes" id="UP001163324">
    <property type="component" value="Chromosome 6"/>
</dbReference>
<dbReference type="EMBL" id="CM047945">
    <property type="protein sequence ID" value="KAI9898657.1"/>
    <property type="molecule type" value="Genomic_DNA"/>
</dbReference>
<proteinExistence type="predicted"/>
<keyword evidence="2" id="KW-1185">Reference proteome</keyword>
<evidence type="ECO:0000313" key="2">
    <source>
        <dbReference type="Proteomes" id="UP001163324"/>
    </source>
</evidence>
<name>A0ACC0UWZ4_9HYPO</name>